<dbReference type="GO" id="GO:0042802">
    <property type="term" value="F:identical protein binding"/>
    <property type="evidence" value="ECO:0007669"/>
    <property type="project" value="TreeGrafter"/>
</dbReference>
<reference evidence="4" key="2">
    <citation type="submission" date="2021-09" db="EMBL/GenBank/DDBJ databases">
        <authorList>
            <person name="Gilroy R."/>
        </authorList>
    </citation>
    <scope>NUCLEOTIDE SEQUENCE</scope>
    <source>
        <strain evidence="4">CHK194-22301</strain>
    </source>
</reference>
<dbReference type="InterPro" id="IPR032834">
    <property type="entry name" value="NatK-like_C"/>
</dbReference>
<keyword evidence="2" id="KW-1133">Transmembrane helix</keyword>
<dbReference type="AlphaFoldDB" id="A0A921K555"/>
<dbReference type="Pfam" id="PF14501">
    <property type="entry name" value="HATPase_c_5"/>
    <property type="match status" value="1"/>
</dbReference>
<accession>A0A921K555</accession>
<evidence type="ECO:0000259" key="3">
    <source>
        <dbReference type="Pfam" id="PF14501"/>
    </source>
</evidence>
<feature type="transmembrane region" description="Helical" evidence="2">
    <location>
        <begin position="32"/>
        <end position="48"/>
    </location>
</feature>
<feature type="domain" description="Sensor histidine kinase NatK-like C-terminal" evidence="3">
    <location>
        <begin position="336"/>
        <end position="445"/>
    </location>
</feature>
<comment type="caution">
    <text evidence="4">The sequence shown here is derived from an EMBL/GenBank/DDBJ whole genome shotgun (WGS) entry which is preliminary data.</text>
</comment>
<feature type="transmembrane region" description="Helical" evidence="2">
    <location>
        <begin position="78"/>
        <end position="100"/>
    </location>
</feature>
<feature type="transmembrane region" description="Helical" evidence="2">
    <location>
        <begin position="144"/>
        <end position="163"/>
    </location>
</feature>
<evidence type="ECO:0000256" key="2">
    <source>
        <dbReference type="SAM" id="Phobius"/>
    </source>
</evidence>
<sequence>MNLDYLQGIISPIFDLWIFYKVFKYKFARKDIIFSLIFIALSIIFSFYKNSTDFAVSMIQVIVIIVYFIVIKKQNVKIIFGATLVFELLDLVLGISTTIIELTIPVYYLDAGLVMLIGEILFVILIQINHLIIQRLLTDSNSNIFIGLLLYIYLASSIIYFFVLKDDKLSEVLDLSLGLLVLQITFSIFIYLAGLHIQKGLLTKQEQKNQELELQLLLSKQRAIEIENKQLQEYTCYLDKNEDKLRRFKHDYQNLLDGLRIGAQEDDVQAVINQLVEYSASHFNQKALRKYKGVNHIHDKNLKSIAIAKLTKLYDLKIDYSFGCDKDIYQIPRSVDVLDLIRIIGITFDNAIEESQKLINKTKQKNSARVDAMYYQEDGDFEFEIRNRIVDRNIDTNNIQKKNYSTKNGHMGLGLSNVQKIVHKYENSMLVKYSVQNGWFVFNLIVLPDCDGEK</sequence>
<proteinExistence type="predicted"/>
<dbReference type="PANTHER" id="PTHR40448:SF1">
    <property type="entry name" value="TWO-COMPONENT SENSOR HISTIDINE KINASE"/>
    <property type="match status" value="1"/>
</dbReference>
<organism evidence="4 5">
    <name type="scientific">Lactobacillus crispatus</name>
    <dbReference type="NCBI Taxonomy" id="47770"/>
    <lineage>
        <taxon>Bacteria</taxon>
        <taxon>Bacillati</taxon>
        <taxon>Bacillota</taxon>
        <taxon>Bacilli</taxon>
        <taxon>Lactobacillales</taxon>
        <taxon>Lactobacillaceae</taxon>
        <taxon>Lactobacillus</taxon>
    </lineage>
</organism>
<feature type="coiled-coil region" evidence="1">
    <location>
        <begin position="202"/>
        <end position="229"/>
    </location>
</feature>
<dbReference type="InterPro" id="IPR036890">
    <property type="entry name" value="HATPase_C_sf"/>
</dbReference>
<reference evidence="4" key="1">
    <citation type="journal article" date="2021" name="PeerJ">
        <title>Extensive microbial diversity within the chicken gut microbiome revealed by metagenomics and culture.</title>
        <authorList>
            <person name="Gilroy R."/>
            <person name="Ravi A."/>
            <person name="Getino M."/>
            <person name="Pursley I."/>
            <person name="Horton D.L."/>
            <person name="Alikhan N.F."/>
            <person name="Baker D."/>
            <person name="Gharbi K."/>
            <person name="Hall N."/>
            <person name="Watson M."/>
            <person name="Adriaenssens E.M."/>
            <person name="Foster-Nyarko E."/>
            <person name="Jarju S."/>
            <person name="Secka A."/>
            <person name="Antonio M."/>
            <person name="Oren A."/>
            <person name="Chaudhuri R.R."/>
            <person name="La Ragione R."/>
            <person name="Hildebrand F."/>
            <person name="Pallen M.J."/>
        </authorList>
    </citation>
    <scope>NUCLEOTIDE SEQUENCE</scope>
    <source>
        <strain evidence="4">CHK194-22301</strain>
    </source>
</reference>
<feature type="transmembrane region" description="Helical" evidence="2">
    <location>
        <begin position="54"/>
        <end position="71"/>
    </location>
</feature>
<evidence type="ECO:0000313" key="4">
    <source>
        <dbReference type="EMBL" id="HJF09971.1"/>
    </source>
</evidence>
<dbReference type="SUPFAM" id="SSF55874">
    <property type="entry name" value="ATPase domain of HSP90 chaperone/DNA topoisomerase II/histidine kinase"/>
    <property type="match status" value="1"/>
</dbReference>
<evidence type="ECO:0000256" key="1">
    <source>
        <dbReference type="SAM" id="Coils"/>
    </source>
</evidence>
<feature type="transmembrane region" description="Helical" evidence="2">
    <location>
        <begin position="175"/>
        <end position="195"/>
    </location>
</feature>
<dbReference type="Gene3D" id="3.30.565.10">
    <property type="entry name" value="Histidine kinase-like ATPase, C-terminal domain"/>
    <property type="match status" value="1"/>
</dbReference>
<feature type="transmembrane region" description="Helical" evidence="2">
    <location>
        <begin position="106"/>
        <end position="132"/>
    </location>
</feature>
<keyword evidence="1" id="KW-0175">Coiled coil</keyword>
<protein>
    <submittedName>
        <fullName evidence="4">GHKL domain-containing protein</fullName>
    </submittedName>
</protein>
<evidence type="ECO:0000313" key="5">
    <source>
        <dbReference type="Proteomes" id="UP000784793"/>
    </source>
</evidence>
<name>A0A921K555_9LACO</name>
<keyword evidence="2" id="KW-0812">Transmembrane</keyword>
<gene>
    <name evidence="4" type="ORF">K8V23_04135</name>
</gene>
<keyword evidence="2" id="KW-0472">Membrane</keyword>
<dbReference type="EMBL" id="DYXB01000068">
    <property type="protein sequence ID" value="HJF09971.1"/>
    <property type="molecule type" value="Genomic_DNA"/>
</dbReference>
<dbReference type="PANTHER" id="PTHR40448">
    <property type="entry name" value="TWO-COMPONENT SENSOR HISTIDINE KINASE"/>
    <property type="match status" value="1"/>
</dbReference>
<dbReference type="Proteomes" id="UP000784793">
    <property type="component" value="Unassembled WGS sequence"/>
</dbReference>